<evidence type="ECO:0000256" key="1">
    <source>
        <dbReference type="SAM" id="MobiDB-lite"/>
    </source>
</evidence>
<feature type="region of interest" description="Disordered" evidence="1">
    <location>
        <begin position="397"/>
        <end position="426"/>
    </location>
</feature>
<reference evidence="2 3" key="1">
    <citation type="submission" date="2018-07" db="EMBL/GenBank/DDBJ databases">
        <title>Genome sequence of Rhodococcus rhodnii ATCC 35071 from Rhodnius prolixus.</title>
        <authorList>
            <person name="Patel V."/>
            <person name="Vogel K.J."/>
        </authorList>
    </citation>
    <scope>NUCLEOTIDE SEQUENCE [LARGE SCALE GENOMIC DNA]</scope>
    <source>
        <strain evidence="2 3">ATCC 35071</strain>
    </source>
</reference>
<organism evidence="2 3">
    <name type="scientific">Rhodococcus rhodnii</name>
    <dbReference type="NCBI Taxonomy" id="38312"/>
    <lineage>
        <taxon>Bacteria</taxon>
        <taxon>Bacillati</taxon>
        <taxon>Actinomycetota</taxon>
        <taxon>Actinomycetes</taxon>
        <taxon>Mycobacteriales</taxon>
        <taxon>Nocardiaceae</taxon>
        <taxon>Rhodococcus</taxon>
    </lineage>
</organism>
<dbReference type="AlphaFoldDB" id="A0A6P2CFK6"/>
<dbReference type="RefSeq" id="WP_010836313.1">
    <property type="nucleotide sequence ID" value="NZ_QRCM01000001.1"/>
</dbReference>
<comment type="caution">
    <text evidence="2">The sequence shown here is derived from an EMBL/GenBank/DDBJ whole genome shotgun (WGS) entry which is preliminary data.</text>
</comment>
<evidence type="ECO:0000313" key="3">
    <source>
        <dbReference type="Proteomes" id="UP000471120"/>
    </source>
</evidence>
<gene>
    <name evidence="2" type="ORF">DW322_14635</name>
</gene>
<dbReference type="NCBIfam" id="TIGR02678">
    <property type="entry name" value="TIGR02678 family protein"/>
    <property type="match status" value="1"/>
</dbReference>
<dbReference type="Proteomes" id="UP000471120">
    <property type="component" value="Unassembled WGS sequence"/>
</dbReference>
<protein>
    <submittedName>
        <fullName evidence="2">TIGR02678 family protein</fullName>
    </submittedName>
</protein>
<dbReference type="Pfam" id="PF09661">
    <property type="entry name" value="DUF2398"/>
    <property type="match status" value="1"/>
</dbReference>
<accession>A0A6P2CFK6</accession>
<proteinExistence type="predicted"/>
<sequence>MSTRPGSTAPVPGGVDAESYRRALRTLLLHRVVTPAFPDRTALVAIRRWTSELRDDLHELFGYRLEVTETCARVWGVRDRPAPAVPATTSTDRPFDRRRYAYLALALAALGRGADQITLTELAASVVADTAHTSAVALDVDRAADRDAFVDAATWLVTRGALRLADGDASGWAADPAAGEALYDVDRAVVAALFRPDTVLDSPEAVARLLSATAPAPDENAAQRSRRLRRALVEQPVVYAAELGDADRLLLARPATAAAVAEPLGLVVEHRREGIALVDPAGRFSDVRFPATGTIAQVSLLLAGEIAEYAAPCDRGEDPPFVARPWLDDTVAALTRRYGRTFAARWRSDVPGLADAALDMLDRLGLIAHTDGGVLALPLLARFRGVTVAVRTLDGAELFAGPEPPTGPDSPTDPEPGPVATEEENT</sequence>
<feature type="compositionally biased region" description="Pro residues" evidence="1">
    <location>
        <begin position="402"/>
        <end position="417"/>
    </location>
</feature>
<dbReference type="EMBL" id="QRCM01000001">
    <property type="protein sequence ID" value="TXG91223.1"/>
    <property type="molecule type" value="Genomic_DNA"/>
</dbReference>
<name>A0A6P2CFK6_9NOCA</name>
<dbReference type="InterPro" id="IPR013494">
    <property type="entry name" value="CHP02678"/>
</dbReference>
<evidence type="ECO:0000313" key="2">
    <source>
        <dbReference type="EMBL" id="TXG91223.1"/>
    </source>
</evidence>